<dbReference type="EMBL" id="JAUZQC010000019">
    <property type="protein sequence ID" value="KAK5854292.1"/>
    <property type="molecule type" value="Genomic_DNA"/>
</dbReference>
<organism evidence="2 3">
    <name type="scientific">Eleginops maclovinus</name>
    <name type="common">Patagonian blennie</name>
    <name type="synonym">Eleginus maclovinus</name>
    <dbReference type="NCBI Taxonomy" id="56733"/>
    <lineage>
        <taxon>Eukaryota</taxon>
        <taxon>Metazoa</taxon>
        <taxon>Chordata</taxon>
        <taxon>Craniata</taxon>
        <taxon>Vertebrata</taxon>
        <taxon>Euteleostomi</taxon>
        <taxon>Actinopterygii</taxon>
        <taxon>Neopterygii</taxon>
        <taxon>Teleostei</taxon>
        <taxon>Neoteleostei</taxon>
        <taxon>Acanthomorphata</taxon>
        <taxon>Eupercaria</taxon>
        <taxon>Perciformes</taxon>
        <taxon>Notothenioidei</taxon>
        <taxon>Eleginopidae</taxon>
        <taxon>Eleginops</taxon>
    </lineage>
</organism>
<keyword evidence="3" id="KW-1185">Reference proteome</keyword>
<proteinExistence type="predicted"/>
<sequence>MLSFSESALVNKICVEATMQLVFLWIAFTSSLKLCSGIELPCRVSKNGDSTTYTIQKINATGCILVLTNAKGNVLKSQVFDNENEMKQSEWTFDLKECYKQLNFSCTCISELEQNTAICTTDCNKPERQPGKKSPGKHWIPFGVICIFILVLLLLLLLLRAYISKDPIVRCCKKRVSTDSARDI</sequence>
<keyword evidence="1" id="KW-0472">Membrane</keyword>
<gene>
    <name evidence="2" type="ORF">PBY51_015376</name>
</gene>
<evidence type="ECO:0000313" key="2">
    <source>
        <dbReference type="EMBL" id="KAK5854292.1"/>
    </source>
</evidence>
<dbReference type="AlphaFoldDB" id="A0AAN8AGM4"/>
<protein>
    <submittedName>
        <fullName evidence="2">Uncharacterized protein</fullName>
    </submittedName>
</protein>
<dbReference type="Proteomes" id="UP001346869">
    <property type="component" value="Unassembled WGS sequence"/>
</dbReference>
<keyword evidence="1" id="KW-0812">Transmembrane</keyword>
<reference evidence="2 3" key="2">
    <citation type="journal article" date="2023" name="Mol. Biol. Evol.">
        <title>Genomics of Secondarily Temperate Adaptation in the Only Non-Antarctic Icefish.</title>
        <authorList>
            <person name="Rivera-Colon A.G."/>
            <person name="Rayamajhi N."/>
            <person name="Minhas B.F."/>
            <person name="Madrigal G."/>
            <person name="Bilyk K.T."/>
            <person name="Yoon V."/>
            <person name="Hune M."/>
            <person name="Gregory S."/>
            <person name="Cheng C.H.C."/>
            <person name="Catchen J.M."/>
        </authorList>
    </citation>
    <scope>NUCLEOTIDE SEQUENCE [LARGE SCALE GENOMIC DNA]</scope>
    <source>
        <strain evidence="2">JMC-PN-2008</strain>
    </source>
</reference>
<reference evidence="2 3" key="1">
    <citation type="journal article" date="2023" name="Genes (Basel)">
        <title>Chromosome-Level Genome Assembly and Circadian Gene Repertoire of the Patagonia Blennie Eleginops maclovinus-The Closest Ancestral Proxy of Antarctic Cryonotothenioids.</title>
        <authorList>
            <person name="Cheng C.C."/>
            <person name="Rivera-Colon A.G."/>
            <person name="Minhas B.F."/>
            <person name="Wilson L."/>
            <person name="Rayamajhi N."/>
            <person name="Vargas-Chacoff L."/>
            <person name="Catchen J.M."/>
        </authorList>
    </citation>
    <scope>NUCLEOTIDE SEQUENCE [LARGE SCALE GENOMIC DNA]</scope>
    <source>
        <strain evidence="2">JMC-PN-2008</strain>
    </source>
</reference>
<feature type="transmembrane region" description="Helical" evidence="1">
    <location>
        <begin position="139"/>
        <end position="163"/>
    </location>
</feature>
<evidence type="ECO:0000256" key="1">
    <source>
        <dbReference type="SAM" id="Phobius"/>
    </source>
</evidence>
<name>A0AAN8AGM4_ELEMC</name>
<evidence type="ECO:0000313" key="3">
    <source>
        <dbReference type="Proteomes" id="UP001346869"/>
    </source>
</evidence>
<comment type="caution">
    <text evidence="2">The sequence shown here is derived from an EMBL/GenBank/DDBJ whole genome shotgun (WGS) entry which is preliminary data.</text>
</comment>
<keyword evidence="1" id="KW-1133">Transmembrane helix</keyword>
<accession>A0AAN8AGM4</accession>